<dbReference type="AlphaFoldDB" id="A0A1F7UPB9"/>
<evidence type="ECO:0000313" key="1">
    <source>
        <dbReference type="EMBL" id="OGL80116.1"/>
    </source>
</evidence>
<name>A0A1F7UPB9_9BACT</name>
<accession>A0A1F7UPB9</accession>
<dbReference type="STRING" id="1802401.A3B21_01940"/>
<organism evidence="1 2">
    <name type="scientific">Candidatus Uhrbacteria bacterium RIFCSPLOWO2_01_FULL_47_24</name>
    <dbReference type="NCBI Taxonomy" id="1802401"/>
    <lineage>
        <taxon>Bacteria</taxon>
        <taxon>Candidatus Uhriibacteriota</taxon>
    </lineage>
</organism>
<comment type="caution">
    <text evidence="1">The sequence shown here is derived from an EMBL/GenBank/DDBJ whole genome shotgun (WGS) entry which is preliminary data.</text>
</comment>
<dbReference type="Proteomes" id="UP000176897">
    <property type="component" value="Unassembled WGS sequence"/>
</dbReference>
<gene>
    <name evidence="1" type="ORF">A3B21_01940</name>
</gene>
<protein>
    <submittedName>
        <fullName evidence="1">Uncharacterized protein</fullName>
    </submittedName>
</protein>
<proteinExistence type="predicted"/>
<reference evidence="1 2" key="1">
    <citation type="journal article" date="2016" name="Nat. Commun.">
        <title>Thousands of microbial genomes shed light on interconnected biogeochemical processes in an aquifer system.</title>
        <authorList>
            <person name="Anantharaman K."/>
            <person name="Brown C.T."/>
            <person name="Hug L.A."/>
            <person name="Sharon I."/>
            <person name="Castelle C.J."/>
            <person name="Probst A.J."/>
            <person name="Thomas B.C."/>
            <person name="Singh A."/>
            <person name="Wilkins M.J."/>
            <person name="Karaoz U."/>
            <person name="Brodie E.L."/>
            <person name="Williams K.H."/>
            <person name="Hubbard S.S."/>
            <person name="Banfield J.F."/>
        </authorList>
    </citation>
    <scope>NUCLEOTIDE SEQUENCE [LARGE SCALE GENOMIC DNA]</scope>
</reference>
<dbReference type="EMBL" id="MGEJ01000014">
    <property type="protein sequence ID" value="OGL80116.1"/>
    <property type="molecule type" value="Genomic_DNA"/>
</dbReference>
<sequence>MNQLHEKGEQVMSGDTFQMSTGQAHELALAFGRNGWTNADVEKLSEGNTAAGLCRSCAARRR</sequence>
<evidence type="ECO:0000313" key="2">
    <source>
        <dbReference type="Proteomes" id="UP000176897"/>
    </source>
</evidence>